<feature type="domain" description="YCII-related" evidence="2">
    <location>
        <begin position="17"/>
        <end position="100"/>
    </location>
</feature>
<reference evidence="3 4" key="1">
    <citation type="submission" date="2019-11" db="EMBL/GenBank/DDBJ databases">
        <title>Novel species isolated from a subtropical stream in China.</title>
        <authorList>
            <person name="Lu H."/>
        </authorList>
    </citation>
    <scope>NUCLEOTIDE SEQUENCE [LARGE SCALE GENOMIC DNA]</scope>
    <source>
        <strain evidence="3 4">FT80W</strain>
    </source>
</reference>
<protein>
    <recommendedName>
        <fullName evidence="2">YCII-related domain-containing protein</fullName>
    </recommendedName>
</protein>
<dbReference type="InterPro" id="IPR051807">
    <property type="entry name" value="Sec-metab_biosynth-assoc"/>
</dbReference>
<dbReference type="EMBL" id="WKJK01000001">
    <property type="protein sequence ID" value="MRW88505.1"/>
    <property type="molecule type" value="Genomic_DNA"/>
</dbReference>
<dbReference type="PANTHER" id="PTHR33606:SF3">
    <property type="entry name" value="PROTEIN YCII"/>
    <property type="match status" value="1"/>
</dbReference>
<dbReference type="InterPro" id="IPR005545">
    <property type="entry name" value="YCII"/>
</dbReference>
<evidence type="ECO:0000259" key="2">
    <source>
        <dbReference type="Pfam" id="PF03795"/>
    </source>
</evidence>
<dbReference type="Proteomes" id="UP000433309">
    <property type="component" value="Unassembled WGS sequence"/>
</dbReference>
<comment type="caution">
    <text evidence="3">The sequence shown here is derived from an EMBL/GenBank/DDBJ whole genome shotgun (WGS) entry which is preliminary data.</text>
</comment>
<keyword evidence="4" id="KW-1185">Reference proteome</keyword>
<dbReference type="SUPFAM" id="SSF54909">
    <property type="entry name" value="Dimeric alpha+beta barrel"/>
    <property type="match status" value="1"/>
</dbReference>
<comment type="similarity">
    <text evidence="1">Belongs to the YciI family.</text>
</comment>
<dbReference type="InterPro" id="IPR011008">
    <property type="entry name" value="Dimeric_a/b-barrel"/>
</dbReference>
<dbReference type="PANTHER" id="PTHR33606">
    <property type="entry name" value="PROTEIN YCII"/>
    <property type="match status" value="1"/>
</dbReference>
<dbReference type="Gene3D" id="3.30.70.1060">
    <property type="entry name" value="Dimeric alpha+beta barrel"/>
    <property type="match status" value="1"/>
</dbReference>
<evidence type="ECO:0000256" key="1">
    <source>
        <dbReference type="ARBA" id="ARBA00007689"/>
    </source>
</evidence>
<accession>A0A6I2KS12</accession>
<name>A0A6I2KS12_9BURK</name>
<gene>
    <name evidence="3" type="ORF">GJ699_00735</name>
</gene>
<evidence type="ECO:0000313" key="3">
    <source>
        <dbReference type="EMBL" id="MRW88505.1"/>
    </source>
</evidence>
<dbReference type="AlphaFoldDB" id="A0A6I2KS12"/>
<proteinExistence type="inferred from homology"/>
<sequence>MTRVTFLARRSVMPTTKYVLFYKPDPAAFPKAGALFPSHVAHFSAFREQGRLISFGAFADLVGHGSMGIFPSKADAEEFVKNDPFVKEGIVATHEIREWTDSVG</sequence>
<organism evidence="3 4">
    <name type="scientific">Duganella guangzhouensis</name>
    <dbReference type="NCBI Taxonomy" id="2666084"/>
    <lineage>
        <taxon>Bacteria</taxon>
        <taxon>Pseudomonadati</taxon>
        <taxon>Pseudomonadota</taxon>
        <taxon>Betaproteobacteria</taxon>
        <taxon>Burkholderiales</taxon>
        <taxon>Oxalobacteraceae</taxon>
        <taxon>Telluria group</taxon>
        <taxon>Duganella</taxon>
    </lineage>
</organism>
<evidence type="ECO:0000313" key="4">
    <source>
        <dbReference type="Proteomes" id="UP000433309"/>
    </source>
</evidence>
<dbReference type="Pfam" id="PF03795">
    <property type="entry name" value="YCII"/>
    <property type="match status" value="1"/>
</dbReference>